<comment type="caution">
    <text evidence="3">The sequence shown here is derived from an EMBL/GenBank/DDBJ whole genome shotgun (WGS) entry which is preliminary data.</text>
</comment>
<feature type="signal peptide" evidence="2">
    <location>
        <begin position="1"/>
        <end position="18"/>
    </location>
</feature>
<evidence type="ECO:0000313" key="3">
    <source>
        <dbReference type="EMBL" id="MBZ5708503.1"/>
    </source>
</evidence>
<gene>
    <name evidence="3" type="ORF">K7C98_04485</name>
</gene>
<dbReference type="Proteomes" id="UP001139031">
    <property type="component" value="Unassembled WGS sequence"/>
</dbReference>
<organism evidence="3 4">
    <name type="scientific">Nannocystis pusilla</name>
    <dbReference type="NCBI Taxonomy" id="889268"/>
    <lineage>
        <taxon>Bacteria</taxon>
        <taxon>Pseudomonadati</taxon>
        <taxon>Myxococcota</taxon>
        <taxon>Polyangia</taxon>
        <taxon>Nannocystales</taxon>
        <taxon>Nannocystaceae</taxon>
        <taxon>Nannocystis</taxon>
    </lineage>
</organism>
<keyword evidence="4" id="KW-1185">Reference proteome</keyword>
<accession>A0ABS7TJV1</accession>
<reference evidence="3" key="1">
    <citation type="submission" date="2021-08" db="EMBL/GenBank/DDBJ databases">
        <authorList>
            <person name="Stevens D.C."/>
        </authorList>
    </citation>
    <scope>NUCLEOTIDE SEQUENCE</scope>
    <source>
        <strain evidence="3">DSM 53165</strain>
    </source>
</reference>
<evidence type="ECO:0000256" key="1">
    <source>
        <dbReference type="SAM" id="MobiDB-lite"/>
    </source>
</evidence>
<protein>
    <recommendedName>
        <fullName evidence="5">Lipoprotein</fullName>
    </recommendedName>
</protein>
<keyword evidence="2" id="KW-0732">Signal</keyword>
<dbReference type="EMBL" id="JAIRAU010000001">
    <property type="protein sequence ID" value="MBZ5708503.1"/>
    <property type="molecule type" value="Genomic_DNA"/>
</dbReference>
<evidence type="ECO:0000256" key="2">
    <source>
        <dbReference type="SAM" id="SignalP"/>
    </source>
</evidence>
<sequence length="297" mass="30460">MAMIRAYSLTISALFLFACNDSEPQLTGGPGQLTGPCIQGQCLAGLQCFVDECVPGAGSNSNSNSNSNGNSDGEPEDPTTTGGTTGVSDGVTEGGVTQTTTASSNDPGTTTGGDPSTTNVSNASNVSNPMTTVDRTTGVETDTWDDSASDSRGFILPDTDSGGDDPCDAITCGVGETCAIVGEDPQCLEHCYPLDFDYCGFENLCVPYGEVFVCAPDASGDVGAVGDGCAYSNGCDPGHTCLDSQFVAGCNDLYCCSIFCDLDLADSCLAYDMQCVGWWEQGMAPQGFEDVGICVVV</sequence>
<dbReference type="RefSeq" id="WP_224190251.1">
    <property type="nucleotide sequence ID" value="NZ_JAIRAU010000001.1"/>
</dbReference>
<evidence type="ECO:0000313" key="4">
    <source>
        <dbReference type="Proteomes" id="UP001139031"/>
    </source>
</evidence>
<dbReference type="PROSITE" id="PS51257">
    <property type="entry name" value="PROKAR_LIPOPROTEIN"/>
    <property type="match status" value="1"/>
</dbReference>
<feature type="compositionally biased region" description="Low complexity" evidence="1">
    <location>
        <begin position="59"/>
        <end position="128"/>
    </location>
</feature>
<evidence type="ECO:0008006" key="5">
    <source>
        <dbReference type="Google" id="ProtNLM"/>
    </source>
</evidence>
<feature type="chain" id="PRO_5045129333" description="Lipoprotein" evidence="2">
    <location>
        <begin position="19"/>
        <end position="297"/>
    </location>
</feature>
<name>A0ABS7TJV1_9BACT</name>
<feature type="compositionally biased region" description="Polar residues" evidence="1">
    <location>
        <begin position="129"/>
        <end position="140"/>
    </location>
</feature>
<feature type="region of interest" description="Disordered" evidence="1">
    <location>
        <begin position="59"/>
        <end position="160"/>
    </location>
</feature>
<proteinExistence type="predicted"/>